<dbReference type="EMBL" id="GG658170">
    <property type="protein sequence ID" value="EEO30575.1"/>
    <property type="molecule type" value="Genomic_DNA"/>
</dbReference>
<dbReference type="SUPFAM" id="SSF55961">
    <property type="entry name" value="Bet v1-like"/>
    <property type="match status" value="1"/>
</dbReference>
<proteinExistence type="predicted"/>
<protein>
    <recommendedName>
        <fullName evidence="3">DUF1857 domain-containing protein</fullName>
    </recommendedName>
</protein>
<dbReference type="Proteomes" id="UP000005089">
    <property type="component" value="Unassembled WGS sequence"/>
</dbReference>
<name>C3XBJ9_OXAFO</name>
<dbReference type="RefSeq" id="WP_005881856.1">
    <property type="nucleotide sequence ID" value="NZ_CP019430.1"/>
</dbReference>
<dbReference type="STRING" id="847.BRW83_0489"/>
<dbReference type="CDD" id="cd08863">
    <property type="entry name" value="SRPBCC_DUF1857"/>
    <property type="match status" value="1"/>
</dbReference>
<dbReference type="InterPro" id="IPR023393">
    <property type="entry name" value="START-like_dom_sf"/>
</dbReference>
<accession>C3XBJ9</accession>
<dbReference type="OrthoDB" id="6367327at2"/>
<dbReference type="eggNOG" id="ENOG50313B9">
    <property type="taxonomic scope" value="Bacteria"/>
</dbReference>
<dbReference type="Pfam" id="PF08982">
    <property type="entry name" value="AtaL"/>
    <property type="match status" value="1"/>
</dbReference>
<sequence>MRFEHLIEVNNLEDPRADVLSREQLWNGLLLRAKAPSLFIPHMDGFAIVEESDNALTRTLDFGKFKVNDRVDFVPMEKLHFHIPAQGEIMESRLEIAIEEPFPDRFFLRFIYEDSAAEEGPEAMYNDFRRSAYKEMDVDSMRLIRQFASQGRLDGPETNEKTLLS</sequence>
<evidence type="ECO:0000313" key="2">
    <source>
        <dbReference type="Proteomes" id="UP000005089"/>
    </source>
</evidence>
<dbReference type="InterPro" id="IPR015075">
    <property type="entry name" value="AtaL"/>
</dbReference>
<dbReference type="HOGENOM" id="CLU_1675509_0_0_4"/>
<dbReference type="Gene3D" id="3.30.530.20">
    <property type="match status" value="1"/>
</dbReference>
<reference evidence="1 2" key="1">
    <citation type="submission" date="2009-02" db="EMBL/GenBank/DDBJ databases">
        <title>The Genome Sequence of Oxalobacter formigenes OXCC13.</title>
        <authorList>
            <consortium name="The Broad Institute Genome Sequencing Platform"/>
            <person name="Ward D."/>
            <person name="Young S.K."/>
            <person name="Kodira C.D."/>
            <person name="Zeng Q."/>
            <person name="Koehrsen M."/>
            <person name="Alvarado L."/>
            <person name="Berlin A."/>
            <person name="Borenstein D."/>
            <person name="Chen Z."/>
            <person name="Engels R."/>
            <person name="Freedman E."/>
            <person name="Gellesch M."/>
            <person name="Goldberg J."/>
            <person name="Griggs A."/>
            <person name="Gujja S."/>
            <person name="Heiman D."/>
            <person name="Hepburn T."/>
            <person name="Howarth C."/>
            <person name="Jen D."/>
            <person name="Larson L."/>
            <person name="Lewis B."/>
            <person name="Mehta T."/>
            <person name="Park D."/>
            <person name="Pearson M."/>
            <person name="Roberts A."/>
            <person name="Saif S."/>
            <person name="Shea T."/>
            <person name="Shenoy N."/>
            <person name="Sisk P."/>
            <person name="Stolte C."/>
            <person name="Sykes S."/>
            <person name="Walk T."/>
            <person name="White J."/>
            <person name="Yandava C."/>
            <person name="Allison M.J."/>
            <person name="Lander E."/>
            <person name="Nusbaum C."/>
            <person name="Galagan J."/>
            <person name="Birren B."/>
        </authorList>
    </citation>
    <scope>NUCLEOTIDE SEQUENCE [LARGE SCALE GENOMIC DNA]</scope>
    <source>
        <strain evidence="1 2">OXCC13</strain>
    </source>
</reference>
<organism evidence="1 2">
    <name type="scientific">Oxalobacter formigenes OXCC13</name>
    <dbReference type="NCBI Taxonomy" id="556269"/>
    <lineage>
        <taxon>Bacteria</taxon>
        <taxon>Pseudomonadati</taxon>
        <taxon>Pseudomonadota</taxon>
        <taxon>Betaproteobacteria</taxon>
        <taxon>Burkholderiales</taxon>
        <taxon>Oxalobacteraceae</taxon>
        <taxon>Oxalobacter</taxon>
    </lineage>
</organism>
<keyword evidence="2" id="KW-1185">Reference proteome</keyword>
<dbReference type="AlphaFoldDB" id="C3XBJ9"/>
<evidence type="ECO:0008006" key="3">
    <source>
        <dbReference type="Google" id="ProtNLM"/>
    </source>
</evidence>
<dbReference type="GeneID" id="77134399"/>
<gene>
    <name evidence="1" type="ORF">OFBG_01603</name>
</gene>
<evidence type="ECO:0000313" key="1">
    <source>
        <dbReference type="EMBL" id="EEO30575.1"/>
    </source>
</evidence>